<dbReference type="Proteomes" id="UP001374535">
    <property type="component" value="Chromosome 5"/>
</dbReference>
<feature type="non-terminal residue" evidence="1">
    <location>
        <position position="115"/>
    </location>
</feature>
<evidence type="ECO:0000313" key="1">
    <source>
        <dbReference type="EMBL" id="WVZ10464.1"/>
    </source>
</evidence>
<reference evidence="1 2" key="1">
    <citation type="journal article" date="2023" name="Life. Sci Alliance">
        <title>Evolutionary insights into 3D genome organization and epigenetic landscape of Vigna mungo.</title>
        <authorList>
            <person name="Junaid A."/>
            <person name="Singh B."/>
            <person name="Bhatia S."/>
        </authorList>
    </citation>
    <scope>NUCLEOTIDE SEQUENCE [LARGE SCALE GENOMIC DNA]</scope>
    <source>
        <strain evidence="1">Urdbean</strain>
    </source>
</reference>
<dbReference type="AlphaFoldDB" id="A0AAQ3RWG3"/>
<proteinExistence type="predicted"/>
<name>A0AAQ3RWG3_VIGMU</name>
<organism evidence="1 2">
    <name type="scientific">Vigna mungo</name>
    <name type="common">Black gram</name>
    <name type="synonym">Phaseolus mungo</name>
    <dbReference type="NCBI Taxonomy" id="3915"/>
    <lineage>
        <taxon>Eukaryota</taxon>
        <taxon>Viridiplantae</taxon>
        <taxon>Streptophyta</taxon>
        <taxon>Embryophyta</taxon>
        <taxon>Tracheophyta</taxon>
        <taxon>Spermatophyta</taxon>
        <taxon>Magnoliopsida</taxon>
        <taxon>eudicotyledons</taxon>
        <taxon>Gunneridae</taxon>
        <taxon>Pentapetalae</taxon>
        <taxon>rosids</taxon>
        <taxon>fabids</taxon>
        <taxon>Fabales</taxon>
        <taxon>Fabaceae</taxon>
        <taxon>Papilionoideae</taxon>
        <taxon>50 kb inversion clade</taxon>
        <taxon>NPAAA clade</taxon>
        <taxon>indigoferoid/millettioid clade</taxon>
        <taxon>Phaseoleae</taxon>
        <taxon>Vigna</taxon>
    </lineage>
</organism>
<keyword evidence="2" id="KW-1185">Reference proteome</keyword>
<accession>A0AAQ3RWG3</accession>
<sequence length="115" mass="13791">MLLKCIKMQHLQTYTNQYRAILIRIRKKHEISIEVMFCWTHTNLLPPPKINAVDRQPQPTHHRQIRVPKERLFLSPFFVKILMKPSYILLILQELNPRPHVLIAHPLNRLPYSAR</sequence>
<evidence type="ECO:0000313" key="2">
    <source>
        <dbReference type="Proteomes" id="UP001374535"/>
    </source>
</evidence>
<dbReference type="EMBL" id="CP144696">
    <property type="protein sequence ID" value="WVZ10464.1"/>
    <property type="molecule type" value="Genomic_DNA"/>
</dbReference>
<protein>
    <submittedName>
        <fullName evidence="1">Uncharacterized protein</fullName>
    </submittedName>
</protein>
<gene>
    <name evidence="1" type="ORF">V8G54_014994</name>
</gene>